<proteinExistence type="predicted"/>
<dbReference type="PANTHER" id="PTHR19959:SF119">
    <property type="entry name" value="FUNGAL LIPASE-LIKE DOMAIN-CONTAINING PROTEIN"/>
    <property type="match status" value="1"/>
</dbReference>
<evidence type="ECO:0000256" key="1">
    <source>
        <dbReference type="SAM" id="MobiDB-lite"/>
    </source>
</evidence>
<protein>
    <recommendedName>
        <fullName evidence="4">MalT-like TPR region domain-containing protein</fullName>
    </recommendedName>
</protein>
<name>A0ABR1FJQ3_AURAN</name>
<dbReference type="Gene3D" id="1.25.40.10">
    <property type="entry name" value="Tetratricopeptide repeat domain"/>
    <property type="match status" value="1"/>
</dbReference>
<dbReference type="Pfam" id="PF13424">
    <property type="entry name" value="TPR_12"/>
    <property type="match status" value="1"/>
</dbReference>
<gene>
    <name evidence="2" type="ORF">SO694_00031347</name>
</gene>
<evidence type="ECO:0008006" key="4">
    <source>
        <dbReference type="Google" id="ProtNLM"/>
    </source>
</evidence>
<organism evidence="2 3">
    <name type="scientific">Aureococcus anophagefferens</name>
    <name type="common">Harmful bloom alga</name>
    <dbReference type="NCBI Taxonomy" id="44056"/>
    <lineage>
        <taxon>Eukaryota</taxon>
        <taxon>Sar</taxon>
        <taxon>Stramenopiles</taxon>
        <taxon>Ochrophyta</taxon>
        <taxon>Pelagophyceae</taxon>
        <taxon>Pelagomonadales</taxon>
        <taxon>Pelagomonadaceae</taxon>
        <taxon>Aureococcus</taxon>
    </lineage>
</organism>
<evidence type="ECO:0000313" key="3">
    <source>
        <dbReference type="Proteomes" id="UP001363151"/>
    </source>
</evidence>
<reference evidence="2 3" key="1">
    <citation type="submission" date="2024-03" db="EMBL/GenBank/DDBJ databases">
        <title>Aureococcus anophagefferens CCMP1851 and Kratosvirus quantuckense: Draft genome of a second virus-susceptible host strain in the model system.</title>
        <authorList>
            <person name="Chase E."/>
            <person name="Truchon A.R."/>
            <person name="Schepens W."/>
            <person name="Wilhelm S.W."/>
        </authorList>
    </citation>
    <scope>NUCLEOTIDE SEQUENCE [LARGE SCALE GENOMIC DNA]</scope>
    <source>
        <strain evidence="2 3">CCMP1851</strain>
    </source>
</reference>
<dbReference type="Proteomes" id="UP001363151">
    <property type="component" value="Unassembled WGS sequence"/>
</dbReference>
<dbReference type="PANTHER" id="PTHR19959">
    <property type="entry name" value="KINESIN LIGHT CHAIN"/>
    <property type="match status" value="1"/>
</dbReference>
<comment type="caution">
    <text evidence="2">The sequence shown here is derived from an EMBL/GenBank/DDBJ whole genome shotgun (WGS) entry which is preliminary data.</text>
</comment>
<keyword evidence="3" id="KW-1185">Reference proteome</keyword>
<feature type="region of interest" description="Disordered" evidence="1">
    <location>
        <begin position="222"/>
        <end position="260"/>
    </location>
</feature>
<dbReference type="EMBL" id="JBBJCI010000371">
    <property type="protein sequence ID" value="KAK7232093.1"/>
    <property type="molecule type" value="Genomic_DNA"/>
</dbReference>
<sequence length="260" mass="27280">MAQRFAEEALAVFEALPGDMGPSGRREHAHALAALGVACFQRGDAAAAAGALEMAVDVFGACGDPDHWNATDRGDGGGHDLALAVALTNLANARGALGEFEKKKALLLHALRIKRARFEHDKDHPEIATTLANLGNACAALGDHAAAQRHMARALAGFEKWHGPDHFTVLATLMNLGACCAASGDDAGAGLHLRRAAHVGAALHPETAAEWAGCLEASRLDDSKLELEEPESPGVRDFEVEAPEAPQSRPDSPMDEDDLL</sequence>
<evidence type="ECO:0000313" key="2">
    <source>
        <dbReference type="EMBL" id="KAK7232093.1"/>
    </source>
</evidence>
<accession>A0ABR1FJQ3</accession>
<dbReference type="InterPro" id="IPR011990">
    <property type="entry name" value="TPR-like_helical_dom_sf"/>
</dbReference>
<dbReference type="SUPFAM" id="SSF48452">
    <property type="entry name" value="TPR-like"/>
    <property type="match status" value="1"/>
</dbReference>